<dbReference type="Pfam" id="PF25487">
    <property type="entry name" value="ETR1_N"/>
    <property type="match status" value="1"/>
</dbReference>
<evidence type="ECO:0000313" key="12">
    <source>
        <dbReference type="Proteomes" id="UP000249467"/>
    </source>
</evidence>
<evidence type="ECO:0000256" key="9">
    <source>
        <dbReference type="SAM" id="Phobius"/>
    </source>
</evidence>
<dbReference type="Pfam" id="PF07568">
    <property type="entry name" value="HisKA_2"/>
    <property type="match status" value="1"/>
</dbReference>
<evidence type="ECO:0000256" key="4">
    <source>
        <dbReference type="ARBA" id="ARBA00022679"/>
    </source>
</evidence>
<dbReference type="AlphaFoldDB" id="A0A2W4VXA8"/>
<dbReference type="PANTHER" id="PTHR41523">
    <property type="entry name" value="TWO-COMPONENT SYSTEM SENSOR PROTEIN"/>
    <property type="match status" value="1"/>
</dbReference>
<dbReference type="PANTHER" id="PTHR41523:SF8">
    <property type="entry name" value="ETHYLENE RESPONSE SENSOR PROTEIN"/>
    <property type="match status" value="1"/>
</dbReference>
<evidence type="ECO:0000256" key="3">
    <source>
        <dbReference type="ARBA" id="ARBA00022553"/>
    </source>
</evidence>
<name>A0A2W4VXA8_9CYAN</name>
<dbReference type="GO" id="GO:0005524">
    <property type="term" value="F:ATP binding"/>
    <property type="evidence" value="ECO:0007669"/>
    <property type="project" value="UniProtKB-KW"/>
</dbReference>
<dbReference type="NCBIfam" id="TIGR00229">
    <property type="entry name" value="sensory_box"/>
    <property type="match status" value="2"/>
</dbReference>
<dbReference type="Gene3D" id="3.30.450.20">
    <property type="entry name" value="PAS domain"/>
    <property type="match status" value="2"/>
</dbReference>
<reference evidence="11 12" key="1">
    <citation type="submission" date="2018-04" db="EMBL/GenBank/DDBJ databases">
        <authorList>
            <person name="Go L.Y."/>
            <person name="Mitchell J.A."/>
        </authorList>
    </citation>
    <scope>NUCLEOTIDE SEQUENCE [LARGE SCALE GENOMIC DNA]</scope>
    <source>
        <strain evidence="11">ULC066bin1</strain>
    </source>
</reference>
<dbReference type="Pfam" id="PF13426">
    <property type="entry name" value="PAS_9"/>
    <property type="match status" value="1"/>
</dbReference>
<dbReference type="SUPFAM" id="SSF55785">
    <property type="entry name" value="PYP-like sensor domain (PAS domain)"/>
    <property type="match status" value="2"/>
</dbReference>
<feature type="domain" description="PAC" evidence="10">
    <location>
        <begin position="379"/>
        <end position="431"/>
    </location>
</feature>
<feature type="transmembrane region" description="Helical" evidence="9">
    <location>
        <begin position="27"/>
        <end position="51"/>
    </location>
</feature>
<proteinExistence type="predicted"/>
<dbReference type="InterPro" id="IPR000014">
    <property type="entry name" value="PAS"/>
</dbReference>
<keyword evidence="9" id="KW-1133">Transmembrane helix</keyword>
<dbReference type="Proteomes" id="UP000249467">
    <property type="component" value="Unassembled WGS sequence"/>
</dbReference>
<comment type="catalytic activity">
    <reaction evidence="1">
        <text>ATP + protein L-histidine = ADP + protein N-phospho-L-histidine.</text>
        <dbReference type="EC" id="2.7.13.3"/>
    </reaction>
</comment>
<protein>
    <recommendedName>
        <fullName evidence="2">histidine kinase</fullName>
        <ecNumber evidence="2">2.7.13.3</ecNumber>
    </recommendedName>
</protein>
<dbReference type="EC" id="2.7.13.3" evidence="2"/>
<dbReference type="InterPro" id="IPR058544">
    <property type="entry name" value="ETR1_N"/>
</dbReference>
<dbReference type="InterPro" id="IPR011495">
    <property type="entry name" value="Sig_transdc_His_kin_sub2_dim/P"/>
</dbReference>
<keyword evidence="6" id="KW-0418">Kinase</keyword>
<dbReference type="SUPFAM" id="SSF55874">
    <property type="entry name" value="ATPase domain of HSP90 chaperone/DNA topoisomerase II/histidine kinase"/>
    <property type="match status" value="1"/>
</dbReference>
<dbReference type="SMART" id="SM00086">
    <property type="entry name" value="PAC"/>
    <property type="match status" value="2"/>
</dbReference>
<evidence type="ECO:0000256" key="1">
    <source>
        <dbReference type="ARBA" id="ARBA00000085"/>
    </source>
</evidence>
<dbReference type="Gene3D" id="3.30.565.10">
    <property type="entry name" value="Histidine kinase-like ATPase, C-terminal domain"/>
    <property type="match status" value="1"/>
</dbReference>
<dbReference type="InterPro" id="IPR035965">
    <property type="entry name" value="PAS-like_dom_sf"/>
</dbReference>
<dbReference type="InterPro" id="IPR001610">
    <property type="entry name" value="PAC"/>
</dbReference>
<keyword evidence="9" id="KW-0812">Transmembrane</keyword>
<keyword evidence="5" id="KW-0547">Nucleotide-binding</keyword>
<dbReference type="CDD" id="cd00130">
    <property type="entry name" value="PAS"/>
    <property type="match status" value="1"/>
</dbReference>
<dbReference type="PROSITE" id="PS50113">
    <property type="entry name" value="PAC"/>
    <property type="match status" value="1"/>
</dbReference>
<evidence type="ECO:0000256" key="6">
    <source>
        <dbReference type="ARBA" id="ARBA00022777"/>
    </source>
</evidence>
<evidence type="ECO:0000256" key="7">
    <source>
        <dbReference type="ARBA" id="ARBA00022840"/>
    </source>
</evidence>
<dbReference type="InterPro" id="IPR036890">
    <property type="entry name" value="HATPase_C_sf"/>
</dbReference>
<feature type="transmembrane region" description="Helical" evidence="9">
    <location>
        <begin position="63"/>
        <end position="86"/>
    </location>
</feature>
<accession>A0A2W4VXA8</accession>
<evidence type="ECO:0000313" key="11">
    <source>
        <dbReference type="EMBL" id="PZO36986.1"/>
    </source>
</evidence>
<keyword evidence="4" id="KW-0808">Transferase</keyword>
<organism evidence="11 12">
    <name type="scientific">Pseudanabaena frigida</name>
    <dbReference type="NCBI Taxonomy" id="945775"/>
    <lineage>
        <taxon>Bacteria</taxon>
        <taxon>Bacillati</taxon>
        <taxon>Cyanobacteriota</taxon>
        <taxon>Cyanophyceae</taxon>
        <taxon>Pseudanabaenales</taxon>
        <taxon>Pseudanabaenaceae</taxon>
        <taxon>Pseudanabaena</taxon>
    </lineage>
</organism>
<dbReference type="InterPro" id="IPR013656">
    <property type="entry name" value="PAS_4"/>
</dbReference>
<evidence type="ECO:0000256" key="2">
    <source>
        <dbReference type="ARBA" id="ARBA00012438"/>
    </source>
</evidence>
<keyword evidence="9" id="KW-0472">Membrane</keyword>
<dbReference type="Pfam" id="PF08448">
    <property type="entry name" value="PAS_4"/>
    <property type="match status" value="1"/>
</dbReference>
<keyword evidence="7" id="KW-0067">ATP-binding</keyword>
<comment type="caution">
    <text evidence="11">The sequence shown here is derived from an EMBL/GenBank/DDBJ whole genome shotgun (WGS) entry which is preliminary data.</text>
</comment>
<evidence type="ECO:0000256" key="8">
    <source>
        <dbReference type="ARBA" id="ARBA00023026"/>
    </source>
</evidence>
<evidence type="ECO:0000256" key="5">
    <source>
        <dbReference type="ARBA" id="ARBA00022741"/>
    </source>
</evidence>
<dbReference type="EMBL" id="QBML01000035">
    <property type="protein sequence ID" value="PZO36986.1"/>
    <property type="molecule type" value="Genomic_DNA"/>
</dbReference>
<dbReference type="InterPro" id="IPR000700">
    <property type="entry name" value="PAS-assoc_C"/>
</dbReference>
<keyword evidence="3" id="KW-0597">Phosphoprotein</keyword>
<evidence type="ECO:0000259" key="10">
    <source>
        <dbReference type="PROSITE" id="PS50113"/>
    </source>
</evidence>
<sequence length="641" mass="73330">MELLQEFFDSGAFIPHGHCYLWNPSLVWLHILSDSLIAIAYFSIPIALVYFVNKREDLPFRWIFLLFGLFIVFCGTTHLLAIWTLWHPTYWISGFVKSLTAIISVFTATSLIPLIPKVLALPSPSQLEAINATLASEIIERKQTELELTRSRDLREAIYNESADAIFLVDPTNLLIFDCNQRAVEMFETESKNEMIGIEGRTLQKHQFSDEDIVSIVEQMNRVGFWSSEIEYVTRKGNFFWGNLAAKTINVAGKAINMVRVKDISDRKHADEYIRKLNIELEAKVQARTLELSKANAELEIEINERKLTEERFYLVLKNSPITVSMQDRDQRYIWLYNSALGNSSESILGKQDCEILEVNEDAQRLSYLKQQVLASGVGIREEVLITANSQERYFDLTVEPHHDQNGEINGIGSVSLDITWRKQSESQLREAYEREVVLLKEIHHRVKNNLQIISGLLYLQSRQVEDKKTREIIHSSRDRIQAMSLLHEKLYRSKDLDNIDFIAYMQGLTRNLSNSYASNSTGISLNIDADPITVDIDTAIYCGLIINELVSNSYKYAFPEGRSGQIMIEFSRDEANSCMLIVRDNGVGMAEAIDLKYAKNLGLQLVYSLATEQLKGKVILENFHGLLFKISFTIKPMLII</sequence>
<gene>
    <name evidence="11" type="ORF">DCF19_20090</name>
</gene>
<dbReference type="GO" id="GO:0004673">
    <property type="term" value="F:protein histidine kinase activity"/>
    <property type="evidence" value="ECO:0007669"/>
    <property type="project" value="UniProtKB-EC"/>
</dbReference>
<reference evidence="11 12" key="2">
    <citation type="submission" date="2018-06" db="EMBL/GenBank/DDBJ databases">
        <title>Metagenomic assembly of (sub)arctic Cyanobacteria and their associated microbiome from non-axenic cultures.</title>
        <authorList>
            <person name="Baurain D."/>
        </authorList>
    </citation>
    <scope>NUCLEOTIDE SEQUENCE [LARGE SCALE GENOMIC DNA]</scope>
    <source>
        <strain evidence="11">ULC066bin1</strain>
    </source>
</reference>
<keyword evidence="8" id="KW-0843">Virulence</keyword>